<dbReference type="Gene3D" id="1.20.5.170">
    <property type="match status" value="1"/>
</dbReference>
<proteinExistence type="predicted"/>
<feature type="compositionally biased region" description="Basic and acidic residues" evidence="2">
    <location>
        <begin position="1"/>
        <end position="17"/>
    </location>
</feature>
<evidence type="ECO:0000313" key="3">
    <source>
        <dbReference type="EMBL" id="PNP76209.1"/>
    </source>
</evidence>
<organism evidence="3 4">
    <name type="scientific">Gibberella nygamai</name>
    <name type="common">Bean root rot disease fungus</name>
    <name type="synonym">Fusarium nygamai</name>
    <dbReference type="NCBI Taxonomy" id="42673"/>
    <lineage>
        <taxon>Eukaryota</taxon>
        <taxon>Fungi</taxon>
        <taxon>Dikarya</taxon>
        <taxon>Ascomycota</taxon>
        <taxon>Pezizomycotina</taxon>
        <taxon>Sordariomycetes</taxon>
        <taxon>Hypocreomycetidae</taxon>
        <taxon>Hypocreales</taxon>
        <taxon>Nectriaceae</taxon>
        <taxon>Fusarium</taxon>
        <taxon>Fusarium fujikuroi species complex</taxon>
    </lineage>
</organism>
<evidence type="ECO:0000256" key="1">
    <source>
        <dbReference type="SAM" id="Coils"/>
    </source>
</evidence>
<dbReference type="EMBL" id="MTQA01000156">
    <property type="protein sequence ID" value="PNP76209.1"/>
    <property type="molecule type" value="Genomic_DNA"/>
</dbReference>
<sequence length="445" mass="49051">MAHDQRRQHSNRNKDRATSSSQPLLPQTADTDDPKRIANRLAQRKFRRQRKDYIAHLENELALCRAGASDELTQRRQEVAKLHEEKAELRELLEHVANTIARVCRVEITICDQGSRPEVHAGPVTPSQTESHGGDDDQIAHVADQGKNLAQRHAVVEEERADFDTEADVSTPNHNHHDHAQDDGPTIVVRLADEAAAVEADLDATTSQVDNTKSGLTQDTLAVVALQSPIQDQLPIDMSMTWDDGAYEPREDCLVPLEDSETSVNSSQHSIKFPDKNQENLLLPVSSDKFMPHPDQILFAAPGILRGICRSSGCPGRHGGSEKTQLMSIMLRRQVDEAVGSCLSSGGLESLESIQAMESTLVTSIVNTIVSMHSMATRMLGIHSMCLAGGSVWVVWQIAKTFWVLPRLADSGIVARAAELGFSSDLFGDSMPEWLRPTDIQKTFE</sequence>
<feature type="coiled-coil region" evidence="1">
    <location>
        <begin position="72"/>
        <end position="102"/>
    </location>
</feature>
<evidence type="ECO:0000256" key="2">
    <source>
        <dbReference type="SAM" id="MobiDB-lite"/>
    </source>
</evidence>
<dbReference type="InterPro" id="IPR046347">
    <property type="entry name" value="bZIP_sf"/>
</dbReference>
<protein>
    <recommendedName>
        <fullName evidence="5">BZIP domain-containing protein</fullName>
    </recommendedName>
</protein>
<name>A0A2K0W1Q4_GIBNY</name>
<keyword evidence="1" id="KW-0175">Coiled coil</keyword>
<keyword evidence="4" id="KW-1185">Reference proteome</keyword>
<dbReference type="OrthoDB" id="5072789at2759"/>
<dbReference type="Proteomes" id="UP000236664">
    <property type="component" value="Unassembled WGS sequence"/>
</dbReference>
<dbReference type="AlphaFoldDB" id="A0A2K0W1Q4"/>
<dbReference type="CDD" id="cd14688">
    <property type="entry name" value="bZIP_YAP"/>
    <property type="match status" value="1"/>
</dbReference>
<dbReference type="SUPFAM" id="SSF57959">
    <property type="entry name" value="Leucine zipper domain"/>
    <property type="match status" value="1"/>
</dbReference>
<gene>
    <name evidence="3" type="ORF">FNYG_10498</name>
</gene>
<feature type="compositionally biased region" description="Polar residues" evidence="2">
    <location>
        <begin position="18"/>
        <end position="29"/>
    </location>
</feature>
<evidence type="ECO:0000313" key="4">
    <source>
        <dbReference type="Proteomes" id="UP000236664"/>
    </source>
</evidence>
<accession>A0A2K0W1Q4</accession>
<dbReference type="GO" id="GO:0003700">
    <property type="term" value="F:DNA-binding transcription factor activity"/>
    <property type="evidence" value="ECO:0007669"/>
    <property type="project" value="InterPro"/>
</dbReference>
<feature type="region of interest" description="Disordered" evidence="2">
    <location>
        <begin position="116"/>
        <end position="135"/>
    </location>
</feature>
<reference evidence="3 4" key="1">
    <citation type="submission" date="2017-06" db="EMBL/GenBank/DDBJ databases">
        <title>Genome of Fusarium nygamai isolate CS10214.</title>
        <authorList>
            <person name="Gardiner D.M."/>
            <person name="Obanor F."/>
            <person name="Kazan K."/>
        </authorList>
    </citation>
    <scope>NUCLEOTIDE SEQUENCE [LARGE SCALE GENOMIC DNA]</scope>
    <source>
        <strain evidence="3 4">CS10214</strain>
    </source>
</reference>
<evidence type="ECO:0008006" key="5">
    <source>
        <dbReference type="Google" id="ProtNLM"/>
    </source>
</evidence>
<feature type="region of interest" description="Disordered" evidence="2">
    <location>
        <begin position="1"/>
        <end position="34"/>
    </location>
</feature>
<comment type="caution">
    <text evidence="3">The sequence shown here is derived from an EMBL/GenBank/DDBJ whole genome shotgun (WGS) entry which is preliminary data.</text>
</comment>